<dbReference type="AlphaFoldDB" id="Q5KQB0"/>
<dbReference type="Proteomes" id="UP000000763">
    <property type="component" value="Chromosome 5"/>
</dbReference>
<feature type="region of interest" description="Disordered" evidence="1">
    <location>
        <begin position="486"/>
        <end position="563"/>
    </location>
</feature>
<evidence type="ECO:0000313" key="5">
    <source>
        <dbReference type="Proteomes" id="UP000000763"/>
    </source>
</evidence>
<protein>
    <submittedName>
        <fullName evidence="4">Polyprotein</fullName>
    </submittedName>
</protein>
<evidence type="ECO:0000256" key="1">
    <source>
        <dbReference type="SAM" id="MobiDB-lite"/>
    </source>
</evidence>
<evidence type="ECO:0000259" key="3">
    <source>
        <dbReference type="Pfam" id="PF25597"/>
    </source>
</evidence>
<dbReference type="SUPFAM" id="SSF56672">
    <property type="entry name" value="DNA/RNA polymerases"/>
    <property type="match status" value="1"/>
</dbReference>
<dbReference type="SUPFAM" id="SSF53098">
    <property type="entry name" value="Ribonuclease H-like"/>
    <property type="match status" value="1"/>
</dbReference>
<reference evidence="5" key="2">
    <citation type="journal article" date="2008" name="Nucleic Acids Res.">
        <title>The rice annotation project database (RAP-DB): 2008 update.</title>
        <authorList>
            <consortium name="The rice annotation project (RAP)"/>
        </authorList>
    </citation>
    <scope>GENOME REANNOTATION</scope>
    <source>
        <strain evidence="5">cv. Nipponbare</strain>
    </source>
</reference>
<dbReference type="Pfam" id="PF14223">
    <property type="entry name" value="Retrotran_gag_2"/>
    <property type="match status" value="1"/>
</dbReference>
<dbReference type="CDD" id="cd09272">
    <property type="entry name" value="RNase_HI_RT_Ty1"/>
    <property type="match status" value="1"/>
</dbReference>
<dbReference type="InterPro" id="IPR012337">
    <property type="entry name" value="RNaseH-like_sf"/>
</dbReference>
<dbReference type="Pfam" id="PF07727">
    <property type="entry name" value="RVT_2"/>
    <property type="match status" value="1"/>
</dbReference>
<dbReference type="PANTHER" id="PTHR11439:SF450">
    <property type="entry name" value="REVERSE TRANSCRIPTASE TY1_COPIA-TYPE DOMAIN-CONTAINING PROTEIN"/>
    <property type="match status" value="1"/>
</dbReference>
<feature type="compositionally biased region" description="Pro residues" evidence="1">
    <location>
        <begin position="542"/>
        <end position="552"/>
    </location>
</feature>
<sequence>MASSSSSTSSNPVFGFTITEKQTKLNHAVWAAQMLAAIRGARLEGHIDSKTAAPSAEVNQEQADKTVKKVPNPVYEEWYAADQQLLGYLFSSLSREILNQLADSRTEAQAWRAIGKLFCSQTRGRSLNNRLALQTTLKGTMSITEYFGNMKALSDDIAATGKPLDEEDLIAYILNSLDGDYDSVVSAIGMKSELISVMEVYSQLLNFENILQLRQEGITAAHAASRGRGGFIPRSGGNGGGSAAVAALGVVVVHRQPTLVAVAVAICRAAADSSSNAQTLSRYAKHVAAAAQASSYAIDTNWYIDSEATDHITSELDKLAVREKYKGPEQIHTANGAAHASMPLKFWDEAFYTASYLINRTPSKVINFETPLERLFHQPPNYSFLRVFGCACWPNLRPYNKHKLQFRHLHKGFKCLDVPTGRVYISRDVTFDENVFPFAQLHSNAGARLRNEISLLPSSLLPITYSGGEQSITSMFNSVPNATNLSDAGSAENGGDLDVSVTHDGVHTTHGDALSEDLGSMPQESLGSVSQAPLHHVSGSPPTMPTPAPSAPSPRQSPNQPDEAFATNHWREAMDAEYQALMKNQTWHLVPPQQGRNIIDCKWVYKVKRKADGSLDRYKARLVAKGFKQRYGIDYEDTFSPVVKATTIRTILSITVSRGWSLRQLDVQNAFLHGILEEEVYMKQTPGYENSKFPNHICKLDKAIYGLKQAPRAWYSRLSTKLQALGFKPSKVDTSLFFYSKGDVTVFVLIYVDDIIVASSTPSATSALLRDLTKEFALKDLRELHYFLGIEVTRTEDGILLTQAKYAYDVLRRVGMQDCKPVNTPLLTSEKLSVNEGDLLGPKDATEYRSIVGALQYLTLTRLDISFSVNKVCQCPTTVHWAAVKRILRYLKHTVSCGLKINKSPTLLVSSFSDADWASCLADRRSTGGFTVFLGSNLVSWSARKQATVSRSSTEAECKALADATTEIMWLQTLLCEIGINAPKVVKMWFDNIGAKYLSANPVFHARTKHIEVDYHFV</sequence>
<reference evidence="5" key="1">
    <citation type="journal article" date="2005" name="Nature">
        <title>The map-based sequence of the rice genome.</title>
        <authorList>
            <consortium name="International rice genome sequencing project (IRGSP)"/>
            <person name="Matsumoto T."/>
            <person name="Wu J."/>
            <person name="Kanamori H."/>
            <person name="Katayose Y."/>
            <person name="Fujisawa M."/>
            <person name="Namiki N."/>
            <person name="Mizuno H."/>
            <person name="Yamamoto K."/>
            <person name="Antonio B.A."/>
            <person name="Baba T."/>
            <person name="Sakata K."/>
            <person name="Nagamura Y."/>
            <person name="Aoki H."/>
            <person name="Arikawa K."/>
            <person name="Arita K."/>
            <person name="Bito T."/>
            <person name="Chiden Y."/>
            <person name="Fujitsuka N."/>
            <person name="Fukunaka R."/>
            <person name="Hamada M."/>
            <person name="Harada C."/>
            <person name="Hayashi A."/>
            <person name="Hijishita S."/>
            <person name="Honda M."/>
            <person name="Hosokawa S."/>
            <person name="Ichikawa Y."/>
            <person name="Idonuma A."/>
            <person name="Iijima M."/>
            <person name="Ikeda M."/>
            <person name="Ikeno M."/>
            <person name="Ito K."/>
            <person name="Ito S."/>
            <person name="Ito T."/>
            <person name="Ito Y."/>
            <person name="Ito Y."/>
            <person name="Iwabuchi A."/>
            <person name="Kamiya K."/>
            <person name="Karasawa W."/>
            <person name="Kurita K."/>
            <person name="Katagiri S."/>
            <person name="Kikuta A."/>
            <person name="Kobayashi H."/>
            <person name="Kobayashi N."/>
            <person name="Machita K."/>
            <person name="Maehara T."/>
            <person name="Masukawa M."/>
            <person name="Mizubayashi T."/>
            <person name="Mukai Y."/>
            <person name="Nagasaki H."/>
            <person name="Nagata Y."/>
            <person name="Naito S."/>
            <person name="Nakashima M."/>
            <person name="Nakama Y."/>
            <person name="Nakamichi Y."/>
            <person name="Nakamura M."/>
            <person name="Meguro A."/>
            <person name="Negishi M."/>
            <person name="Ohta I."/>
            <person name="Ohta T."/>
            <person name="Okamoto M."/>
            <person name="Ono N."/>
            <person name="Saji S."/>
            <person name="Sakaguchi M."/>
            <person name="Sakai K."/>
            <person name="Shibata M."/>
            <person name="Shimokawa T."/>
            <person name="Song J."/>
            <person name="Takazaki Y."/>
            <person name="Terasawa K."/>
            <person name="Tsugane M."/>
            <person name="Tsuji K."/>
            <person name="Ueda S."/>
            <person name="Waki K."/>
            <person name="Yamagata H."/>
            <person name="Yamamoto M."/>
            <person name="Yamamoto S."/>
            <person name="Yamane H."/>
            <person name="Yoshiki S."/>
            <person name="Yoshihara R."/>
            <person name="Yukawa K."/>
            <person name="Zhong H."/>
            <person name="Yano M."/>
            <person name="Yuan Q."/>
            <person name="Ouyang S."/>
            <person name="Liu J."/>
            <person name="Jones K.M."/>
            <person name="Gansberger K."/>
            <person name="Moffat K."/>
            <person name="Hill J."/>
            <person name="Bera J."/>
            <person name="Fadrosh D."/>
            <person name="Jin S."/>
            <person name="Johri S."/>
            <person name="Kim M."/>
            <person name="Overton L."/>
            <person name="Reardon M."/>
            <person name="Tsitrin T."/>
            <person name="Vuong H."/>
            <person name="Weaver B."/>
            <person name="Ciecko A."/>
            <person name="Tallon L."/>
            <person name="Jackson J."/>
            <person name="Pai G."/>
            <person name="Aken S.V."/>
            <person name="Utterback T."/>
            <person name="Reidmuller S."/>
            <person name="Feldblyum T."/>
            <person name="Hsiao J."/>
            <person name="Zismann V."/>
            <person name="Iobst S."/>
            <person name="de Vazeille A.R."/>
            <person name="Buell C.R."/>
            <person name="Ying K."/>
            <person name="Li Y."/>
            <person name="Lu T."/>
            <person name="Huang Y."/>
            <person name="Zhao Q."/>
            <person name="Feng Q."/>
            <person name="Zhang L."/>
            <person name="Zhu J."/>
            <person name="Weng Q."/>
            <person name="Mu J."/>
            <person name="Lu Y."/>
            <person name="Fan D."/>
            <person name="Liu Y."/>
            <person name="Guan J."/>
            <person name="Zhang Y."/>
            <person name="Yu S."/>
            <person name="Liu X."/>
            <person name="Zhang Y."/>
            <person name="Hong G."/>
            <person name="Han B."/>
            <person name="Choisne N."/>
            <person name="Demange N."/>
            <person name="Orjeda G."/>
            <person name="Samain S."/>
            <person name="Cattolico L."/>
            <person name="Pelletier E."/>
            <person name="Couloux A."/>
            <person name="Segurens B."/>
            <person name="Wincker P."/>
            <person name="D'Hont A."/>
            <person name="Scarpelli C."/>
            <person name="Weissenbach J."/>
            <person name="Salanoubat M."/>
            <person name="Quetier F."/>
            <person name="Yu Y."/>
            <person name="Kim H.R."/>
            <person name="Rambo T."/>
            <person name="Currie J."/>
            <person name="Collura K."/>
            <person name="Luo M."/>
            <person name="Yang T."/>
            <person name="Ammiraju J.S.S."/>
            <person name="Engler F."/>
            <person name="Soderlund C."/>
            <person name="Wing R.A."/>
            <person name="Palmer L.E."/>
            <person name="de la Bastide M."/>
            <person name="Spiegel L."/>
            <person name="Nascimento L."/>
            <person name="Zutavern T."/>
            <person name="O'Shaughnessy A."/>
            <person name="Dike S."/>
            <person name="Dedhia N."/>
            <person name="Preston R."/>
            <person name="Balija V."/>
            <person name="McCombie W.R."/>
            <person name="Chow T."/>
            <person name="Chen H."/>
            <person name="Chung M."/>
            <person name="Chen C."/>
            <person name="Shaw J."/>
            <person name="Wu H."/>
            <person name="Hsiao K."/>
            <person name="Chao Y."/>
            <person name="Chu M."/>
            <person name="Cheng C."/>
            <person name="Hour A."/>
            <person name="Lee P."/>
            <person name="Lin S."/>
            <person name="Lin Y."/>
            <person name="Liou J."/>
            <person name="Liu S."/>
            <person name="Hsing Y."/>
            <person name="Raghuvanshi S."/>
            <person name="Mohanty A."/>
            <person name="Bharti A.K."/>
            <person name="Gaur A."/>
            <person name="Gupta V."/>
            <person name="Kumar D."/>
            <person name="Ravi V."/>
            <person name="Vij S."/>
            <person name="Kapur A."/>
            <person name="Khurana P."/>
            <person name="Khurana P."/>
            <person name="Khurana J.P."/>
            <person name="Tyagi A.K."/>
            <person name="Gaikwad K."/>
            <person name="Singh A."/>
            <person name="Dalal V."/>
            <person name="Srivastava S."/>
            <person name="Dixit A."/>
            <person name="Pal A.K."/>
            <person name="Ghazi I.A."/>
            <person name="Yadav M."/>
            <person name="Pandit A."/>
            <person name="Bhargava A."/>
            <person name="Sureshbabu K."/>
            <person name="Batra K."/>
            <person name="Sharma T.R."/>
            <person name="Mohapatra T."/>
            <person name="Singh N.K."/>
            <person name="Messing J."/>
            <person name="Nelson A.B."/>
            <person name="Fuks G."/>
            <person name="Kavchok S."/>
            <person name="Keizer G."/>
            <person name="Linton E."/>
            <person name="Llaca V."/>
            <person name="Song R."/>
            <person name="Tanyolac B."/>
            <person name="Young S."/>
            <person name="Ho-Il K."/>
            <person name="Hahn J.H."/>
            <person name="Sangsakoo G."/>
            <person name="Vanavichit A."/>
            <person name="de Mattos Luiz.A.T."/>
            <person name="Zimmer P.D."/>
            <person name="Malone G."/>
            <person name="Dellagostin O."/>
            <person name="de Oliveira A.C."/>
            <person name="Bevan M."/>
            <person name="Bancroft I."/>
            <person name="Minx P."/>
            <person name="Cordum H."/>
            <person name="Wilson R."/>
            <person name="Cheng Z."/>
            <person name="Jin W."/>
            <person name="Jiang J."/>
            <person name="Leong S.A."/>
            <person name="Iwama H."/>
            <person name="Gojobori T."/>
            <person name="Itoh T."/>
            <person name="Niimura Y."/>
            <person name="Fujii Y."/>
            <person name="Habara T."/>
            <person name="Sakai H."/>
            <person name="Sato Y."/>
            <person name="Wilson G."/>
            <person name="Kumar K."/>
            <person name="McCouch S."/>
            <person name="Juretic N."/>
            <person name="Hoen D."/>
            <person name="Wright S."/>
            <person name="Bruskiewich R."/>
            <person name="Bureau T."/>
            <person name="Miyao A."/>
            <person name="Hirochika H."/>
            <person name="Nishikawa T."/>
            <person name="Kadowaki K."/>
            <person name="Sugiura M."/>
            <person name="Burr B."/>
            <person name="Sasaki T."/>
        </authorList>
    </citation>
    <scope>NUCLEOTIDE SEQUENCE [LARGE SCALE GENOMIC DNA]</scope>
    <source>
        <strain evidence="5">cv. Nipponbare</strain>
    </source>
</reference>
<dbReference type="PANTHER" id="PTHR11439">
    <property type="entry name" value="GAG-POL-RELATED RETROTRANSPOSON"/>
    <property type="match status" value="1"/>
</dbReference>
<feature type="domain" description="Retroviral polymerase SH3-like" evidence="3">
    <location>
        <begin position="410"/>
        <end position="440"/>
    </location>
</feature>
<dbReference type="InterPro" id="IPR057670">
    <property type="entry name" value="SH3_retrovirus"/>
</dbReference>
<dbReference type="InterPro" id="IPR043502">
    <property type="entry name" value="DNA/RNA_pol_sf"/>
</dbReference>
<name>Q5KQB0_ORYSJ</name>
<dbReference type="EMBL" id="AC152974">
    <property type="protein sequence ID" value="AAW56918.1"/>
    <property type="molecule type" value="Genomic_DNA"/>
</dbReference>
<dbReference type="InterPro" id="IPR013103">
    <property type="entry name" value="RVT_2"/>
</dbReference>
<dbReference type="Pfam" id="PF25597">
    <property type="entry name" value="SH3_retrovirus"/>
    <property type="match status" value="1"/>
</dbReference>
<feature type="compositionally biased region" description="Polar residues" evidence="1">
    <location>
        <begin position="522"/>
        <end position="531"/>
    </location>
</feature>
<organism evidence="4 5">
    <name type="scientific">Oryza sativa subsp. japonica</name>
    <name type="common">Rice</name>
    <dbReference type="NCBI Taxonomy" id="39947"/>
    <lineage>
        <taxon>Eukaryota</taxon>
        <taxon>Viridiplantae</taxon>
        <taxon>Streptophyta</taxon>
        <taxon>Embryophyta</taxon>
        <taxon>Tracheophyta</taxon>
        <taxon>Spermatophyta</taxon>
        <taxon>Magnoliopsida</taxon>
        <taxon>Liliopsida</taxon>
        <taxon>Poales</taxon>
        <taxon>Poaceae</taxon>
        <taxon>BOP clade</taxon>
        <taxon>Oryzoideae</taxon>
        <taxon>Oryzeae</taxon>
        <taxon>Oryzinae</taxon>
        <taxon>Oryza</taxon>
        <taxon>Oryza sativa</taxon>
    </lineage>
</organism>
<gene>
    <name evidence="4" type="primary">OSJNOa0153K02.4</name>
</gene>
<accession>Q5KQB0</accession>
<evidence type="ECO:0000259" key="2">
    <source>
        <dbReference type="Pfam" id="PF07727"/>
    </source>
</evidence>
<proteinExistence type="predicted"/>
<evidence type="ECO:0000313" key="4">
    <source>
        <dbReference type="EMBL" id="AAW56918.1"/>
    </source>
</evidence>
<feature type="domain" description="Reverse transcriptase Ty1/copia-type" evidence="2">
    <location>
        <begin position="584"/>
        <end position="827"/>
    </location>
</feature>